<reference evidence="2" key="1">
    <citation type="submission" date="2019-10" db="EMBL/GenBank/DDBJ databases">
        <authorList>
            <consortium name="DOE Joint Genome Institute"/>
            <person name="Kuo A."/>
            <person name="Miyauchi S."/>
            <person name="Kiss E."/>
            <person name="Drula E."/>
            <person name="Kohler A."/>
            <person name="Sanchez-Garcia M."/>
            <person name="Andreopoulos B."/>
            <person name="Barry K.W."/>
            <person name="Bonito G."/>
            <person name="Buee M."/>
            <person name="Carver A."/>
            <person name="Chen C."/>
            <person name="Cichocki N."/>
            <person name="Clum A."/>
            <person name="Culley D."/>
            <person name="Crous P.W."/>
            <person name="Fauchery L."/>
            <person name="Girlanda M."/>
            <person name="Hayes R."/>
            <person name="Keri Z."/>
            <person name="LaButti K."/>
            <person name="Lipzen A."/>
            <person name="Lombard V."/>
            <person name="Magnuson J."/>
            <person name="Maillard F."/>
            <person name="Morin E."/>
            <person name="Murat C."/>
            <person name="Nolan M."/>
            <person name="Ohm R."/>
            <person name="Pangilinan J."/>
            <person name="Pereira M."/>
            <person name="Perotto S."/>
            <person name="Peter M."/>
            <person name="Riley R."/>
            <person name="Sitrit Y."/>
            <person name="Stielow B."/>
            <person name="Szollosi G."/>
            <person name="Zifcakova L."/>
            <person name="Stursova M."/>
            <person name="Spatafora J.W."/>
            <person name="Tedersoo L."/>
            <person name="Vaario L.-M."/>
            <person name="Yamada A."/>
            <person name="Yan M."/>
            <person name="Wang P."/>
            <person name="Xu J."/>
            <person name="Bruns T."/>
            <person name="Baldrian P."/>
            <person name="Vilgalys R."/>
            <person name="Henrissat B."/>
            <person name="Grigoriev I.V."/>
            <person name="Hibbett D."/>
            <person name="Nagy L.G."/>
            <person name="Martin F.M."/>
        </authorList>
    </citation>
    <scope>NUCLEOTIDE SEQUENCE</scope>
    <source>
        <strain evidence="2">Prilba</strain>
    </source>
</reference>
<protein>
    <submittedName>
        <fullName evidence="2">Uncharacterized protein</fullName>
    </submittedName>
</protein>
<comment type="caution">
    <text evidence="2">The sequence shown here is derived from an EMBL/GenBank/DDBJ whole genome shotgun (WGS) entry which is preliminary data.</text>
</comment>
<feature type="compositionally biased region" description="Low complexity" evidence="1">
    <location>
        <begin position="200"/>
        <end position="217"/>
    </location>
</feature>
<name>A0A9P5N6A7_9AGAM</name>
<evidence type="ECO:0000313" key="2">
    <source>
        <dbReference type="EMBL" id="KAF8487079.1"/>
    </source>
</evidence>
<gene>
    <name evidence="2" type="ORF">DFH94DRAFT_678134</name>
</gene>
<evidence type="ECO:0000313" key="3">
    <source>
        <dbReference type="Proteomes" id="UP000759537"/>
    </source>
</evidence>
<dbReference type="AlphaFoldDB" id="A0A9P5N6A7"/>
<reference evidence="2" key="2">
    <citation type="journal article" date="2020" name="Nat. Commun.">
        <title>Large-scale genome sequencing of mycorrhizal fungi provides insights into the early evolution of symbiotic traits.</title>
        <authorList>
            <person name="Miyauchi S."/>
            <person name="Kiss E."/>
            <person name="Kuo A."/>
            <person name="Drula E."/>
            <person name="Kohler A."/>
            <person name="Sanchez-Garcia M."/>
            <person name="Morin E."/>
            <person name="Andreopoulos B."/>
            <person name="Barry K.W."/>
            <person name="Bonito G."/>
            <person name="Buee M."/>
            <person name="Carver A."/>
            <person name="Chen C."/>
            <person name="Cichocki N."/>
            <person name="Clum A."/>
            <person name="Culley D."/>
            <person name="Crous P.W."/>
            <person name="Fauchery L."/>
            <person name="Girlanda M."/>
            <person name="Hayes R.D."/>
            <person name="Keri Z."/>
            <person name="LaButti K."/>
            <person name="Lipzen A."/>
            <person name="Lombard V."/>
            <person name="Magnuson J."/>
            <person name="Maillard F."/>
            <person name="Murat C."/>
            <person name="Nolan M."/>
            <person name="Ohm R.A."/>
            <person name="Pangilinan J."/>
            <person name="Pereira M.F."/>
            <person name="Perotto S."/>
            <person name="Peter M."/>
            <person name="Pfister S."/>
            <person name="Riley R."/>
            <person name="Sitrit Y."/>
            <person name="Stielow J.B."/>
            <person name="Szollosi G."/>
            <person name="Zifcakova L."/>
            <person name="Stursova M."/>
            <person name="Spatafora J.W."/>
            <person name="Tedersoo L."/>
            <person name="Vaario L.M."/>
            <person name="Yamada A."/>
            <person name="Yan M."/>
            <person name="Wang P."/>
            <person name="Xu J."/>
            <person name="Bruns T."/>
            <person name="Baldrian P."/>
            <person name="Vilgalys R."/>
            <person name="Dunand C."/>
            <person name="Henrissat B."/>
            <person name="Grigoriev I.V."/>
            <person name="Hibbett D."/>
            <person name="Nagy L.G."/>
            <person name="Martin F.M."/>
        </authorList>
    </citation>
    <scope>NUCLEOTIDE SEQUENCE</scope>
    <source>
        <strain evidence="2">Prilba</strain>
    </source>
</reference>
<feature type="region of interest" description="Disordered" evidence="1">
    <location>
        <begin position="183"/>
        <end position="217"/>
    </location>
</feature>
<dbReference type="EMBL" id="WHVB01000001">
    <property type="protein sequence ID" value="KAF8487079.1"/>
    <property type="molecule type" value="Genomic_DNA"/>
</dbReference>
<keyword evidence="3" id="KW-1185">Reference proteome</keyword>
<dbReference type="Proteomes" id="UP000759537">
    <property type="component" value="Unassembled WGS sequence"/>
</dbReference>
<sequence>MKPNFPIDKPSDMKNVLKVARGYFSDNLFFRPRPRHLRDGPDDSLNTEAGSALETWLGPEDDDWWRSKTDGDHPYPELRRNYDPPKTRQLGFEAETARFQEPTTKPEDGGELGEIIRKLGGLSARDTACVVQYCMQRFPELAQQQPAPAQQQPWMQREAYAVTISSEAAAFFGLSTGSTGAPFAPNKTTFSAASSLQKNTSSSSRAAPPSRTDAFTF</sequence>
<accession>A0A9P5N6A7</accession>
<organism evidence="2 3">
    <name type="scientific">Russula ochroleuca</name>
    <dbReference type="NCBI Taxonomy" id="152965"/>
    <lineage>
        <taxon>Eukaryota</taxon>
        <taxon>Fungi</taxon>
        <taxon>Dikarya</taxon>
        <taxon>Basidiomycota</taxon>
        <taxon>Agaricomycotina</taxon>
        <taxon>Agaricomycetes</taxon>
        <taxon>Russulales</taxon>
        <taxon>Russulaceae</taxon>
        <taxon>Russula</taxon>
    </lineage>
</organism>
<feature type="compositionally biased region" description="Polar residues" evidence="1">
    <location>
        <begin position="186"/>
        <end position="199"/>
    </location>
</feature>
<evidence type="ECO:0000256" key="1">
    <source>
        <dbReference type="SAM" id="MobiDB-lite"/>
    </source>
</evidence>
<proteinExistence type="predicted"/>